<proteinExistence type="predicted"/>
<evidence type="ECO:0000313" key="3">
    <source>
        <dbReference type="EMBL" id="SFV86522.1"/>
    </source>
</evidence>
<dbReference type="AlphaFoldDB" id="A0A1W1DXS2"/>
<reference evidence="3" key="1">
    <citation type="submission" date="2016-10" db="EMBL/GenBank/DDBJ databases">
        <authorList>
            <person name="de Groot N.N."/>
        </authorList>
    </citation>
    <scope>NUCLEOTIDE SEQUENCE</scope>
</reference>
<organism evidence="3">
    <name type="scientific">hydrothermal vent metagenome</name>
    <dbReference type="NCBI Taxonomy" id="652676"/>
    <lineage>
        <taxon>unclassified sequences</taxon>
        <taxon>metagenomes</taxon>
        <taxon>ecological metagenomes</taxon>
    </lineage>
</organism>
<protein>
    <submittedName>
        <fullName evidence="3">DUF324 domain-containing protein</fullName>
    </submittedName>
</protein>
<evidence type="ECO:0000256" key="1">
    <source>
        <dbReference type="ARBA" id="ARBA00023118"/>
    </source>
</evidence>
<gene>
    <name evidence="3" type="ORF">MNB_SUP05-SYMBIONT-4-435</name>
</gene>
<sequence length="491" mass="55000">MYRITLTLTLKDPIVISQSNATKGIHQSLDYIPGSNILGAIASQAYQIIKEKGKAFDVFHSGKVRFGNALPLVDGQPSYPMPLCFYYGKGKDKNKIKNGIKTPLKFEDAVQPKQHRQGYINAECKFFTPIKQSHLRTAIDRDTAIAKEAALFGYQSLSAGLQLQAHIDADNKEDLVLIEDYLQTFKIGRSRSAHYGRVEVSKTEIKPVALTGTHSGQLILWLSSDLIVYNQEGQPTLTPTLEDLGLGKPETINAEKSFIRTRKYATYNGKRRSYDLEKQVIMQGSVLVYDEVENIDIAKLHQGLGAYTEAGYGQVVPFNQSLIDCPYPILTPSTNKTPCSQNPESALPDLPLLQFLQEKQNLQANQVAVNTQVAAAIKHLFKLYENIRKMTGEPMVGPSKSQWGLVRNVATKAKETELCAKLFTNEDALIQNSPTNNNPWAQQDNQHSFAQYLQEITKKHQDLKLKKLFIRTLARTIASHKDFTKHHEGAK</sequence>
<evidence type="ECO:0000259" key="2">
    <source>
        <dbReference type="Pfam" id="PF03787"/>
    </source>
</evidence>
<dbReference type="Pfam" id="PF03787">
    <property type="entry name" value="RAMPs"/>
    <property type="match status" value="1"/>
</dbReference>
<dbReference type="GO" id="GO:0051607">
    <property type="term" value="P:defense response to virus"/>
    <property type="evidence" value="ECO:0007669"/>
    <property type="project" value="UniProtKB-KW"/>
</dbReference>
<accession>A0A1W1DXS2</accession>
<feature type="domain" description="CRISPR type III-associated protein" evidence="2">
    <location>
        <begin position="9"/>
        <end position="199"/>
    </location>
</feature>
<dbReference type="InterPro" id="IPR005537">
    <property type="entry name" value="RAMP_III_fam"/>
</dbReference>
<keyword evidence="1" id="KW-0051">Antiviral defense</keyword>
<dbReference type="EMBL" id="FPHY01000085">
    <property type="protein sequence ID" value="SFV86522.1"/>
    <property type="molecule type" value="Genomic_DNA"/>
</dbReference>
<name>A0A1W1DXS2_9ZZZZ</name>